<dbReference type="Gene3D" id="3.40.50.1000">
    <property type="entry name" value="HAD superfamily/HAD-like"/>
    <property type="match status" value="1"/>
</dbReference>
<dbReference type="EC" id="2.4.1.15" evidence="2"/>
<dbReference type="InterPro" id="IPR036412">
    <property type="entry name" value="HAD-like_sf"/>
</dbReference>
<keyword evidence="2" id="KW-0328">Glycosyltransferase</keyword>
<name>A0A1J1LCV4_9CYAN</name>
<accession>A0A1J1LCV4</accession>
<feature type="domain" description="Sucrose phosphatase-like" evidence="1">
    <location>
        <begin position="23"/>
        <end position="258"/>
    </location>
</feature>
<keyword evidence="2" id="KW-0378">Hydrolase</keyword>
<dbReference type="GO" id="GO:0016791">
    <property type="term" value="F:phosphatase activity"/>
    <property type="evidence" value="ECO:0007669"/>
    <property type="project" value="TreeGrafter"/>
</dbReference>
<dbReference type="Proteomes" id="UP000184315">
    <property type="component" value="Unassembled WGS sequence"/>
</dbReference>
<dbReference type="InterPro" id="IPR023214">
    <property type="entry name" value="HAD_sf"/>
</dbReference>
<dbReference type="NCBIfam" id="TIGR01484">
    <property type="entry name" value="HAD-SF-IIB"/>
    <property type="match status" value="1"/>
</dbReference>
<dbReference type="GO" id="GO:0047260">
    <property type="term" value="F:alpha,alpha-trehalose-phosphate synthase (GDP-forming) activity"/>
    <property type="evidence" value="ECO:0007669"/>
    <property type="project" value="UniProtKB-EC"/>
</dbReference>
<dbReference type="PANTHER" id="PTHR10000">
    <property type="entry name" value="PHOSPHOSERINE PHOSPHATASE"/>
    <property type="match status" value="1"/>
</dbReference>
<dbReference type="Gene3D" id="3.90.1070.10">
    <property type="match status" value="1"/>
</dbReference>
<protein>
    <submittedName>
        <fullName evidence="2">HAD family hydrolase</fullName>
        <ecNumber evidence="2">2.4.1.-</ecNumber>
        <ecNumber evidence="2">2.4.1.15</ecNumber>
        <ecNumber evidence="2">2.4.1.36</ecNumber>
    </submittedName>
</protein>
<dbReference type="EC" id="2.4.1.36" evidence="2"/>
<dbReference type="SFLD" id="SFLDG01141">
    <property type="entry name" value="C2.B.1:_Sucrose_Phosphatase_Li"/>
    <property type="match status" value="1"/>
</dbReference>
<dbReference type="STRING" id="671072.PL9214290021"/>
<dbReference type="SFLD" id="SFLDS00003">
    <property type="entry name" value="Haloacid_Dehalogenase"/>
    <property type="match status" value="1"/>
</dbReference>
<dbReference type="AlphaFoldDB" id="A0A1J1LCV4"/>
<dbReference type="EMBL" id="CZDF01000132">
    <property type="protein sequence ID" value="CUR30431.1"/>
    <property type="molecule type" value="Genomic_DNA"/>
</dbReference>
<keyword evidence="2" id="KW-0808">Transferase</keyword>
<sequence length="261" mass="29679">MFYDEIGKLKVTQNQTMIQNNTLVLATDLDGTFLGGSPEERQKFYDYLEENRHRLLLIFVTGRSLEFTLRLYDEKNIKMPRPDYLIGDVGTTVYEGKSLTPVAEVQNWIANLWGNASEFAHQLLTDEPGLTLQPIFAEYRVSYYYKPDENQERIVKKIHDAGFQCITSADKYLDILPPGVAKGSTLLKLMDMLKIHPQQVITSGDSLNDLPLFETGLKSIAVGNSELKLVEKIKSLKNVYYSEFPGVAGIWDGIQYYGKTF</sequence>
<dbReference type="GO" id="GO:0000287">
    <property type="term" value="F:magnesium ion binding"/>
    <property type="evidence" value="ECO:0007669"/>
    <property type="project" value="TreeGrafter"/>
</dbReference>
<dbReference type="SFLD" id="SFLDG01140">
    <property type="entry name" value="C2.B:_Phosphomannomutase_and_P"/>
    <property type="match status" value="1"/>
</dbReference>
<dbReference type="Pfam" id="PF05116">
    <property type="entry name" value="S6PP"/>
    <property type="match status" value="1"/>
</dbReference>
<evidence type="ECO:0000313" key="3">
    <source>
        <dbReference type="Proteomes" id="UP000184315"/>
    </source>
</evidence>
<dbReference type="PANTHER" id="PTHR10000:SF8">
    <property type="entry name" value="HAD SUPERFAMILY HYDROLASE-LIKE, TYPE 3"/>
    <property type="match status" value="1"/>
</dbReference>
<evidence type="ECO:0000259" key="1">
    <source>
        <dbReference type="Pfam" id="PF05116"/>
    </source>
</evidence>
<reference evidence="3" key="1">
    <citation type="submission" date="2015-10" db="EMBL/GenBank/DDBJ databases">
        <authorList>
            <person name="Regsiter A."/>
            <person name="william w."/>
        </authorList>
    </citation>
    <scope>NUCLEOTIDE SEQUENCE [LARGE SCALE GENOMIC DNA]</scope>
</reference>
<proteinExistence type="predicted"/>
<keyword evidence="3" id="KW-1185">Reference proteome</keyword>
<dbReference type="InterPro" id="IPR006379">
    <property type="entry name" value="HAD-SF_hydro_IIB"/>
</dbReference>
<evidence type="ECO:0000313" key="2">
    <source>
        <dbReference type="EMBL" id="CUR30431.1"/>
    </source>
</evidence>
<dbReference type="SUPFAM" id="SSF56784">
    <property type="entry name" value="HAD-like"/>
    <property type="match status" value="1"/>
</dbReference>
<gene>
    <name evidence="2" type="ORF">PL9214290021</name>
</gene>
<dbReference type="EC" id="2.4.1.-" evidence="2"/>
<dbReference type="GO" id="GO:0005829">
    <property type="term" value="C:cytosol"/>
    <property type="evidence" value="ECO:0007669"/>
    <property type="project" value="TreeGrafter"/>
</dbReference>
<dbReference type="InterPro" id="IPR006380">
    <property type="entry name" value="SPP-like_dom"/>
</dbReference>
<organism evidence="2 3">
    <name type="scientific">Planktothrix tepida PCC 9214</name>
    <dbReference type="NCBI Taxonomy" id="671072"/>
    <lineage>
        <taxon>Bacteria</taxon>
        <taxon>Bacillati</taxon>
        <taxon>Cyanobacteriota</taxon>
        <taxon>Cyanophyceae</taxon>
        <taxon>Oscillatoriophycideae</taxon>
        <taxon>Oscillatoriales</taxon>
        <taxon>Microcoleaceae</taxon>
        <taxon>Planktothrix</taxon>
    </lineage>
</organism>
<dbReference type="GO" id="GO:0003825">
    <property type="term" value="F:alpha,alpha-trehalose-phosphate synthase (UDP-forming) activity"/>
    <property type="evidence" value="ECO:0007669"/>
    <property type="project" value="UniProtKB-EC"/>
</dbReference>